<evidence type="ECO:0000313" key="6">
    <source>
        <dbReference type="EMBL" id="KAF0313334.1"/>
    </source>
</evidence>
<reference evidence="6 7" key="1">
    <citation type="submission" date="2019-07" db="EMBL/GenBank/DDBJ databases">
        <title>Draft genome assembly of a fouling barnacle, Amphibalanus amphitrite (Darwin, 1854): The first reference genome for Thecostraca.</title>
        <authorList>
            <person name="Kim W."/>
        </authorList>
    </citation>
    <scope>NUCLEOTIDE SEQUENCE [LARGE SCALE GENOMIC DNA]</scope>
    <source>
        <strain evidence="6">SNU_AA5</strain>
        <tissue evidence="6">Soma without cirri and trophi</tissue>
    </source>
</reference>
<evidence type="ECO:0000259" key="5">
    <source>
        <dbReference type="PROSITE" id="PS01180"/>
    </source>
</evidence>
<keyword evidence="4" id="KW-0732">Signal</keyword>
<evidence type="ECO:0000313" key="7">
    <source>
        <dbReference type="Proteomes" id="UP000440578"/>
    </source>
</evidence>
<feature type="region of interest" description="Disordered" evidence="3">
    <location>
        <begin position="466"/>
        <end position="546"/>
    </location>
</feature>
<dbReference type="OrthoDB" id="6381944at2759"/>
<evidence type="ECO:0000256" key="2">
    <source>
        <dbReference type="PROSITE-ProRule" id="PRU00059"/>
    </source>
</evidence>
<proteinExistence type="predicted"/>
<feature type="compositionally biased region" description="Basic and acidic residues" evidence="3">
    <location>
        <begin position="384"/>
        <end position="396"/>
    </location>
</feature>
<feature type="region of interest" description="Disordered" evidence="3">
    <location>
        <begin position="85"/>
        <end position="175"/>
    </location>
</feature>
<evidence type="ECO:0000256" key="3">
    <source>
        <dbReference type="SAM" id="MobiDB-lite"/>
    </source>
</evidence>
<comment type="caution">
    <text evidence="6">The sequence shown here is derived from an EMBL/GenBank/DDBJ whole genome shotgun (WGS) entry which is preliminary data.</text>
</comment>
<dbReference type="InterPro" id="IPR000859">
    <property type="entry name" value="CUB_dom"/>
</dbReference>
<feature type="compositionally biased region" description="Low complexity" evidence="3">
    <location>
        <begin position="62"/>
        <end position="78"/>
    </location>
</feature>
<dbReference type="Proteomes" id="UP000440578">
    <property type="component" value="Unassembled WGS sequence"/>
</dbReference>
<name>A0A6A4XBG3_AMPAM</name>
<accession>A0A6A4XBG3</accession>
<dbReference type="EMBL" id="VIIS01000098">
    <property type="protein sequence ID" value="KAF0313334.1"/>
    <property type="molecule type" value="Genomic_DNA"/>
</dbReference>
<sequence>MGSPAGRRVATPLLLVVVLLLAIVGSPGTGADAARCGPEPTSLFVQKGEKRTVSFWHHAEPEGSGAEPEPAELPAPTAAADPAAPVIVTAGPPDSDSDTPLYVQPPHIVLPEAPPLPVDGGLSADWKPDAEQLKQGAAADGSDLSTAGGQDGSGSALNDGDSAFSDPSNDPDSLDQIFESFSLAFQSSGNRDIAAADEDDNTILLDADDIVTLPSGGSDAVSSEGSGGDSAPLPAADAVEGSGAAQETTSENLSVGEELITVSIPESPPAAAAQPSPSEEAAPVPELPSPAANGAAEWDGLEPDELLPLTEIAGDLAVSASEPVAVVAPAPAGLSEEERERLLVVKELQDDRVVLEHVPDPEEGSGDGLAISADDPVADGSGMSKDEEAPEDRKDVESEIIKAVVDVMNIMTDIHGLVGKEEDEKQADDPAERIAAFRPSAYRFVDSYAKPNQAAAPVRPLWSGFHRPGAPPRLPPPPRPLPRPDPVWKHPQHRPGPSRVYFPGQFHRGGPPDGRLPTYRPDERRATYRPPGGGRFAPRVGAPARPLPGYVRRGPSPSGYGQPFKFDAGESLRRKDDHLFRFLRSQPYPFVSSLTGSGPEPRGARQPRAAPLDCEWQIETEPHLYLLLTLHNLSAPLTVDCSGAYIEVERENDGFEARWCGDRVRQEGTRPHMVFARGEIRIAVHSNSRGTGLPTGFDAEVEVIDLLDGGQYVKFRRSGLNFRRLIQEPLLPAT</sequence>
<feature type="domain" description="CUB" evidence="5">
    <location>
        <begin position="568"/>
        <end position="704"/>
    </location>
</feature>
<keyword evidence="7" id="KW-1185">Reference proteome</keyword>
<dbReference type="SUPFAM" id="SSF49854">
    <property type="entry name" value="Spermadhesin, CUB domain"/>
    <property type="match status" value="1"/>
</dbReference>
<dbReference type="PROSITE" id="PS01180">
    <property type="entry name" value="CUB"/>
    <property type="match status" value="1"/>
</dbReference>
<evidence type="ECO:0000256" key="4">
    <source>
        <dbReference type="SAM" id="SignalP"/>
    </source>
</evidence>
<protein>
    <recommendedName>
        <fullName evidence="5">CUB domain-containing protein</fullName>
    </recommendedName>
</protein>
<dbReference type="AlphaFoldDB" id="A0A6A4XBG3"/>
<dbReference type="InterPro" id="IPR035914">
    <property type="entry name" value="Sperma_CUB_dom_sf"/>
</dbReference>
<keyword evidence="1" id="KW-1015">Disulfide bond</keyword>
<feature type="compositionally biased region" description="Pro residues" evidence="3">
    <location>
        <begin position="469"/>
        <end position="485"/>
    </location>
</feature>
<feature type="region of interest" description="Disordered" evidence="3">
    <location>
        <begin position="357"/>
        <end position="396"/>
    </location>
</feature>
<feature type="region of interest" description="Disordered" evidence="3">
    <location>
        <begin position="215"/>
        <end position="307"/>
    </location>
</feature>
<feature type="signal peptide" evidence="4">
    <location>
        <begin position="1"/>
        <end position="33"/>
    </location>
</feature>
<dbReference type="Gene3D" id="2.60.120.290">
    <property type="entry name" value="Spermadhesin, CUB domain"/>
    <property type="match status" value="1"/>
</dbReference>
<gene>
    <name evidence="6" type="ORF">FJT64_016122</name>
</gene>
<feature type="region of interest" description="Disordered" evidence="3">
    <location>
        <begin position="59"/>
        <end position="78"/>
    </location>
</feature>
<feature type="chain" id="PRO_5025558285" description="CUB domain-containing protein" evidence="4">
    <location>
        <begin position="34"/>
        <end position="734"/>
    </location>
</feature>
<evidence type="ECO:0000256" key="1">
    <source>
        <dbReference type="ARBA" id="ARBA00023157"/>
    </source>
</evidence>
<feature type="compositionally biased region" description="Low complexity" evidence="3">
    <location>
        <begin position="269"/>
        <end position="292"/>
    </location>
</feature>
<comment type="caution">
    <text evidence="2">Lacks conserved residue(s) required for the propagation of feature annotation.</text>
</comment>
<feature type="compositionally biased region" description="Polar residues" evidence="3">
    <location>
        <begin position="143"/>
        <end position="156"/>
    </location>
</feature>
<organism evidence="6 7">
    <name type="scientific">Amphibalanus amphitrite</name>
    <name type="common">Striped barnacle</name>
    <name type="synonym">Balanus amphitrite</name>
    <dbReference type="NCBI Taxonomy" id="1232801"/>
    <lineage>
        <taxon>Eukaryota</taxon>
        <taxon>Metazoa</taxon>
        <taxon>Ecdysozoa</taxon>
        <taxon>Arthropoda</taxon>
        <taxon>Crustacea</taxon>
        <taxon>Multicrustacea</taxon>
        <taxon>Cirripedia</taxon>
        <taxon>Thoracica</taxon>
        <taxon>Thoracicalcarea</taxon>
        <taxon>Balanomorpha</taxon>
        <taxon>Balanoidea</taxon>
        <taxon>Balanidae</taxon>
        <taxon>Amphibalaninae</taxon>
        <taxon>Amphibalanus</taxon>
    </lineage>
</organism>